<organism evidence="1 2">
    <name type="scientific">Ancylostoma caninum</name>
    <name type="common">Dog hookworm</name>
    <dbReference type="NCBI Taxonomy" id="29170"/>
    <lineage>
        <taxon>Eukaryota</taxon>
        <taxon>Metazoa</taxon>
        <taxon>Ecdysozoa</taxon>
        <taxon>Nematoda</taxon>
        <taxon>Chromadorea</taxon>
        <taxon>Rhabditida</taxon>
        <taxon>Rhabditina</taxon>
        <taxon>Rhabditomorpha</taxon>
        <taxon>Strongyloidea</taxon>
        <taxon>Ancylostomatidae</taxon>
        <taxon>Ancylostomatinae</taxon>
        <taxon>Ancylostoma</taxon>
    </lineage>
</organism>
<evidence type="ECO:0000313" key="2">
    <source>
        <dbReference type="Proteomes" id="UP000252519"/>
    </source>
</evidence>
<proteinExistence type="predicted"/>
<dbReference type="EMBL" id="JOJR01000365">
    <property type="protein sequence ID" value="RCN38971.1"/>
    <property type="molecule type" value="Genomic_DNA"/>
</dbReference>
<dbReference type="Proteomes" id="UP000252519">
    <property type="component" value="Unassembled WGS sequence"/>
</dbReference>
<sequence>MSERTFPHHDAFVVLTTAKEDCDELGNKCESYIAVSIVKKELIFVFRGSKTKGQILLQGYQYLNPFENFFNMGD</sequence>
<evidence type="ECO:0000313" key="1">
    <source>
        <dbReference type="EMBL" id="RCN38971.1"/>
    </source>
</evidence>
<name>A0A368G3F3_ANCCA</name>
<accession>A0A368G3F3</accession>
<comment type="caution">
    <text evidence="1">The sequence shown here is derived from an EMBL/GenBank/DDBJ whole genome shotgun (WGS) entry which is preliminary data.</text>
</comment>
<dbReference type="AlphaFoldDB" id="A0A368G3F3"/>
<reference evidence="1 2" key="1">
    <citation type="submission" date="2014-10" db="EMBL/GenBank/DDBJ databases">
        <title>Draft genome of the hookworm Ancylostoma caninum.</title>
        <authorList>
            <person name="Mitreva M."/>
        </authorList>
    </citation>
    <scope>NUCLEOTIDE SEQUENCE [LARGE SCALE GENOMIC DNA]</scope>
    <source>
        <strain evidence="1 2">Baltimore</strain>
    </source>
</reference>
<feature type="non-terminal residue" evidence="1">
    <location>
        <position position="74"/>
    </location>
</feature>
<protein>
    <submittedName>
        <fullName evidence="1">Uncharacterized protein</fullName>
    </submittedName>
</protein>
<dbReference type="OrthoDB" id="438440at2759"/>
<keyword evidence="2" id="KW-1185">Reference proteome</keyword>
<gene>
    <name evidence="1" type="ORF">ANCCAN_15102</name>
</gene>